<reference evidence="1" key="1">
    <citation type="journal article" date="2021" name="Proc. Natl. Acad. Sci. U.S.A.">
        <title>A Catalog of Tens of Thousands of Viruses from Human Metagenomes Reveals Hidden Associations with Chronic Diseases.</title>
        <authorList>
            <person name="Tisza M.J."/>
            <person name="Buck C.B."/>
        </authorList>
    </citation>
    <scope>NUCLEOTIDE SEQUENCE</scope>
    <source>
        <strain evidence="1">Ctr0N4</strain>
    </source>
</reference>
<name>A0A8S5M0P4_9CAUD</name>
<organism evidence="1">
    <name type="scientific">Siphoviridae sp. ctr0N4</name>
    <dbReference type="NCBI Taxonomy" id="2826473"/>
    <lineage>
        <taxon>Viruses</taxon>
        <taxon>Duplodnaviria</taxon>
        <taxon>Heunggongvirae</taxon>
        <taxon>Uroviricota</taxon>
        <taxon>Caudoviricetes</taxon>
    </lineage>
</organism>
<sequence>MADIFVAAGGGGGVSSDELTARAEHVLAGEGYVGVDTDDEAGVGTMSDNGSMQKTLRAGDSVTVPRGFHDGSGTVTAVSLAEQTVGDAAPGDIVAGCKSWVRGARITGTMVEREGEQPTTGVTVSDGLVHVGMLPGAYRKSGRYGTPEVKAPVDTVARAAGLDGAKMLQGYTPLGVAGQIPVVNTMGPSGNDPRGCLATEYGIDFNARTLWMHAPYHNAYYMRPDGYPHICMDTEALGDATAQQALQGCTFTSKHGLKVQGAIYRWPISGDIGGQRVMDAHENTVFAGDYGARGRGVFMRMPGGSQIDPTCMWAWAPAPTVLPQNIRAGTNVLGVWGSMVDYAASCVPFDGAHFDGVHLSGWAEGLINTRARYSLGTNAGMSPARSAEVVDAIGGTTSGGGEPAIALWVLTPSVALLPFRRAVVTVSYSTNATIMPHGNGVNVWAGVSRVNGVSRDRVLSPIREKAVNGQRAQSGRVTLDIPLDGVTEQGFLVIAAHGSNFRRTAANSVFTARLERVELIA</sequence>
<accession>A0A8S5M0P4</accession>
<protein>
    <submittedName>
        <fullName evidence="1">Uncharacterized protein</fullName>
    </submittedName>
</protein>
<proteinExistence type="predicted"/>
<evidence type="ECO:0000313" key="1">
    <source>
        <dbReference type="EMBL" id="DAD75623.1"/>
    </source>
</evidence>
<dbReference type="EMBL" id="BK014786">
    <property type="protein sequence ID" value="DAD75623.1"/>
    <property type="molecule type" value="Genomic_DNA"/>
</dbReference>